<dbReference type="Proteomes" id="UP000352698">
    <property type="component" value="Unassembled WGS sequence"/>
</dbReference>
<evidence type="ECO:0000313" key="1">
    <source>
        <dbReference type="EMBL" id="VTQ60608.1"/>
    </source>
</evidence>
<dbReference type="SUPFAM" id="SSF47413">
    <property type="entry name" value="lambda repressor-like DNA-binding domains"/>
    <property type="match status" value="1"/>
</dbReference>
<accession>A0A7Z9ATI4</accession>
<sequence length="303" mass="36648">MYDGELIKQLRVNRKLTQTQLAKGICSKTSLVGIENHTVKKISFCTLKAFLERLNISLAEYEWLRNQLEEPKKTKKSRHLLNKIQEENFDPYKEIANNRKQYKKTADLYYLMLNLQMFWQTNGKMELQLEFLGYECRTIEEYFMKIREYGHFELDILSKYPYIFSDSFLDNHYLKIKKRMRQMTDSLNEDYLFTFLMNLTLYYIDKKRFKKARSINLDMSRSLAHKEKSTIIYESLMTEYYRKLIAQALGEPLSKELNTFFTVIEYTLGKKERKRLEEKLLEVIKEEEKKMMLFEQIAKIEQE</sequence>
<dbReference type="Pfam" id="PF01381">
    <property type="entry name" value="HTH_3"/>
    <property type="match status" value="1"/>
</dbReference>
<dbReference type="PANTHER" id="PTHR37038">
    <property type="entry name" value="TRANSCRIPTIONAL REGULATOR-RELATED"/>
    <property type="match status" value="1"/>
</dbReference>
<gene>
    <name evidence="1" type="ORF">NCTC12204_00642</name>
</gene>
<dbReference type="GO" id="GO:0003677">
    <property type="term" value="F:DNA binding"/>
    <property type="evidence" value="ECO:0007669"/>
    <property type="project" value="InterPro"/>
</dbReference>
<dbReference type="InterPro" id="IPR010982">
    <property type="entry name" value="Lambda_DNA-bd_dom_sf"/>
</dbReference>
<dbReference type="RefSeq" id="WP_010738334.1">
    <property type="nucleotide sequence ID" value="NZ_AP027299.1"/>
</dbReference>
<protein>
    <submittedName>
        <fullName evidence="1">Transcriptional regulator</fullName>
    </submittedName>
</protein>
<dbReference type="EMBL" id="CABEEP010000001">
    <property type="protein sequence ID" value="VTQ60608.1"/>
    <property type="molecule type" value="Genomic_DNA"/>
</dbReference>
<dbReference type="GeneID" id="56785680"/>
<dbReference type="Gene3D" id="1.25.40.10">
    <property type="entry name" value="Tetratricopeptide repeat domain"/>
    <property type="match status" value="1"/>
</dbReference>
<proteinExistence type="predicted"/>
<comment type="caution">
    <text evidence="1">The sequence shown here is derived from an EMBL/GenBank/DDBJ whole genome shotgun (WGS) entry which is preliminary data.</text>
</comment>
<dbReference type="CDD" id="cd00093">
    <property type="entry name" value="HTH_XRE"/>
    <property type="match status" value="1"/>
</dbReference>
<dbReference type="PROSITE" id="PS50943">
    <property type="entry name" value="HTH_CROC1"/>
    <property type="match status" value="1"/>
</dbReference>
<name>A0A7Z9ATI4_ENTHR</name>
<evidence type="ECO:0000313" key="2">
    <source>
        <dbReference type="Proteomes" id="UP000352698"/>
    </source>
</evidence>
<dbReference type="InterPro" id="IPR011990">
    <property type="entry name" value="TPR-like_helical_dom_sf"/>
</dbReference>
<dbReference type="InterPro" id="IPR001387">
    <property type="entry name" value="Cro/C1-type_HTH"/>
</dbReference>
<reference evidence="1 2" key="1">
    <citation type="submission" date="2019-05" db="EMBL/GenBank/DDBJ databases">
        <authorList>
            <consortium name="Pathogen Informatics"/>
        </authorList>
    </citation>
    <scope>NUCLEOTIDE SEQUENCE [LARGE SCALE GENOMIC DNA]</scope>
    <source>
        <strain evidence="1 2">NCTC12204</strain>
    </source>
</reference>
<dbReference type="SMART" id="SM00530">
    <property type="entry name" value="HTH_XRE"/>
    <property type="match status" value="1"/>
</dbReference>
<organism evidence="1 2">
    <name type="scientific">Enterococcus hirae</name>
    <dbReference type="NCBI Taxonomy" id="1354"/>
    <lineage>
        <taxon>Bacteria</taxon>
        <taxon>Bacillati</taxon>
        <taxon>Bacillota</taxon>
        <taxon>Bacilli</taxon>
        <taxon>Lactobacillales</taxon>
        <taxon>Enterococcaceae</taxon>
        <taxon>Enterococcus</taxon>
    </lineage>
</organism>
<dbReference type="AlphaFoldDB" id="A0A7Z9ATI4"/>
<dbReference type="InterPro" id="IPR053163">
    <property type="entry name" value="HTH-type_regulator_Rgg"/>
</dbReference>